<feature type="region of interest" description="Disordered" evidence="1">
    <location>
        <begin position="970"/>
        <end position="1056"/>
    </location>
</feature>
<keyword evidence="4" id="KW-1185">Reference proteome</keyword>
<name>A0A167XA03_9HYPO</name>
<keyword evidence="2" id="KW-0472">Membrane</keyword>
<dbReference type="EMBL" id="AZHD01000004">
    <property type="protein sequence ID" value="OAA64709.1"/>
    <property type="molecule type" value="Genomic_DNA"/>
</dbReference>
<feature type="compositionally biased region" description="Basic residues" evidence="1">
    <location>
        <begin position="1413"/>
        <end position="1428"/>
    </location>
</feature>
<feature type="compositionally biased region" description="Acidic residues" evidence="1">
    <location>
        <begin position="225"/>
        <end position="237"/>
    </location>
</feature>
<feature type="transmembrane region" description="Helical" evidence="2">
    <location>
        <begin position="115"/>
        <end position="133"/>
    </location>
</feature>
<dbReference type="STRING" id="1081102.A0A167XA03"/>
<feature type="region of interest" description="Disordered" evidence="1">
    <location>
        <begin position="214"/>
        <end position="237"/>
    </location>
</feature>
<feature type="transmembrane region" description="Helical" evidence="2">
    <location>
        <begin position="76"/>
        <end position="95"/>
    </location>
</feature>
<dbReference type="Proteomes" id="UP000076874">
    <property type="component" value="Unassembled WGS sequence"/>
</dbReference>
<evidence type="ECO:0000256" key="2">
    <source>
        <dbReference type="SAM" id="Phobius"/>
    </source>
</evidence>
<feature type="compositionally biased region" description="Pro residues" evidence="1">
    <location>
        <begin position="516"/>
        <end position="536"/>
    </location>
</feature>
<feature type="compositionally biased region" description="Polar residues" evidence="1">
    <location>
        <begin position="337"/>
        <end position="351"/>
    </location>
</feature>
<keyword evidence="2" id="KW-0812">Transmembrane</keyword>
<reference evidence="3 4" key="1">
    <citation type="journal article" date="2016" name="Genome Biol. Evol.">
        <title>Divergent and convergent evolution of fungal pathogenicity.</title>
        <authorList>
            <person name="Shang Y."/>
            <person name="Xiao G."/>
            <person name="Zheng P."/>
            <person name="Cen K."/>
            <person name="Zhan S."/>
            <person name="Wang C."/>
        </authorList>
    </citation>
    <scope>NUCLEOTIDE SEQUENCE [LARGE SCALE GENOMIC DNA]</scope>
    <source>
        <strain evidence="3 4">RCEF 264</strain>
    </source>
</reference>
<feature type="region of interest" description="Disordered" evidence="1">
    <location>
        <begin position="740"/>
        <end position="846"/>
    </location>
</feature>
<accession>A0A167XA03</accession>
<feature type="compositionally biased region" description="Polar residues" evidence="1">
    <location>
        <begin position="835"/>
        <end position="846"/>
    </location>
</feature>
<feature type="region of interest" description="Disordered" evidence="1">
    <location>
        <begin position="1"/>
        <end position="24"/>
    </location>
</feature>
<feature type="compositionally biased region" description="Acidic residues" evidence="1">
    <location>
        <begin position="999"/>
        <end position="1019"/>
    </location>
</feature>
<feature type="compositionally biased region" description="Low complexity" evidence="1">
    <location>
        <begin position="451"/>
        <end position="470"/>
    </location>
</feature>
<feature type="compositionally biased region" description="Basic and acidic residues" evidence="1">
    <location>
        <begin position="471"/>
        <end position="489"/>
    </location>
</feature>
<keyword evidence="2" id="KW-1133">Transmembrane helix</keyword>
<feature type="compositionally biased region" description="Basic and acidic residues" evidence="1">
    <location>
        <begin position="298"/>
        <end position="316"/>
    </location>
</feature>
<evidence type="ECO:0000313" key="4">
    <source>
        <dbReference type="Proteomes" id="UP000076874"/>
    </source>
</evidence>
<evidence type="ECO:0000256" key="1">
    <source>
        <dbReference type="SAM" id="MobiDB-lite"/>
    </source>
</evidence>
<feature type="compositionally biased region" description="Low complexity" evidence="1">
    <location>
        <begin position="394"/>
        <end position="403"/>
    </location>
</feature>
<feature type="region of interest" description="Disordered" evidence="1">
    <location>
        <begin position="298"/>
        <end position="581"/>
    </location>
</feature>
<dbReference type="OrthoDB" id="5219729at2759"/>
<feature type="compositionally biased region" description="Low complexity" evidence="1">
    <location>
        <begin position="767"/>
        <end position="782"/>
    </location>
</feature>
<proteinExistence type="predicted"/>
<sequence>MSASRRPPTAVTSSSPGPKSLVAPTSRSCRHHLRSPAVVLVALLVLFLAAAAGVAFSVLDVVLHLHEDARSNPSRLVVFAASIVSVTYVGLHGAAARTHFTSVSSRDGSSRLARWLYGGRSSTVLVASALLLARLILVAWIAAVVLTSLLIAQVIGLSLTATVPDQAIYLNLIIGVVSLTAASTLCFCIETSRTPFKTALFSRRSFLRAEAANDAGDATGKDGNDEGQDEDEDVDEDLDDEDAIASALQRDAAISKTVRTSVTEEAAESAEAPAEARPKKLLFSYKATTVLVDDKTKLQPSADRVDQSERSRHFNEEADAEPADGETSPFESPRLASASNVSARTAKTTSVAPVKRKPIQPAQAPAPPVSRANRRMSMAPISASAMFTNPFEDSSSSSSSSHSTAPSAPPYRIHKRDSRMITTRASSASRSRPKMTARSQLVVDNDTFYLSSSDSSSETSSNSWDSSSDTSRSDTSRSDGTSHSDDRNGSSDSVNSLVRTARGLPRSPAVTRPLSIIPPVPSVPRPPVRPASPQAPPAAAASTKSGEQRKSGVVKRKPVGGNGGGGGSSPVKRKPIPKTTAAPASAAAAAVAPAPASPRMTLLLPPLSPLLSPLAEDTVLFRASLWSDVSPPASPITQVPSLSVPSLPTTMPPATSSTLGRSLADMVFSLRDSTFDLSAGFAPPTTRSVAFSTPLVTEPPVVRKSFVASTGSGSRRPSAVSVMETIYSPGGDEEAAEAAAEAEQAADMARRASLSTQPEPVTRHRTSASTSSSTPLAPASQPNRSERKSSLRHISFLSPVAEQAQEQDEAEAESSRPVVSSPQKVGTAAPRNKRNSVVSGSKVSPSATVHTIVVHEPATYAGVSRTVRRMRKAALKAMAGSAATNGSGSGGSAASLSPVSAYAYTPAYTRRWPATNYNFSRPLRAAAGGGSSSVGYASSLYHSGLPVGSGGADPRARMRRQLLQMLPAQYHQPPMRASLSGRRHRRSLSLDLPGLQDGGGDDDSSEDSDEGEWEDDDDYHGESKEADAHGSARTPAQRRPRHGSAGSAQRYAGLAGRRARGRARAVAELAAHTADFPNDVVDGAEPPAQLPCGDTDIIASHTVVMARANGQLPVDGAFPYRAKRITRNDPTRKGLFVGAACLGSSRTVTVVLTTTHSSAIPTRTTILDCAMAPTNVQALTGADQVVLPSKEDRNDGWTINFTTVDDLFKRLKEVSGDFLACKGVPADAFQRIEGKRNSGGYRLRFHYRADAEVLLIRIPTPRHEVSHAFLYRNILYDMFRMGLPLGSWSDAAATKYVCHSNPGYRGSAEADSSGYPVPRRGHNAWPTLVIKASCVQSLPSLRQMMRWWFAASRHGVGVVLLVKMAADRSEVHIEQYSEVWPLDTTGAPAQGGPVPVLQQCITIAPTASARPGCSRRRSKSSGPHRSRSTSRGSSGTATYEVHGGPLIIRFQSLFLRRPDESRGERDIEVPVDTLATLATKVWAES</sequence>
<feature type="transmembrane region" description="Helical" evidence="2">
    <location>
        <begin position="167"/>
        <end position="185"/>
    </location>
</feature>
<comment type="caution">
    <text evidence="3">The sequence shown here is derived from an EMBL/GenBank/DDBJ whole genome shotgun (WGS) entry which is preliminary data.</text>
</comment>
<feature type="region of interest" description="Disordered" evidence="1">
    <location>
        <begin position="1408"/>
        <end position="1440"/>
    </location>
</feature>
<protein>
    <submittedName>
        <fullName evidence="3">Uncharacterized protein</fullName>
    </submittedName>
</protein>
<feature type="transmembrane region" description="Helical" evidence="2">
    <location>
        <begin position="37"/>
        <end position="56"/>
    </location>
</feature>
<feature type="compositionally biased region" description="Polar residues" evidence="1">
    <location>
        <begin position="10"/>
        <end position="24"/>
    </location>
</feature>
<gene>
    <name evidence="3" type="ORF">SPI_03356</name>
</gene>
<feature type="transmembrane region" description="Helical" evidence="2">
    <location>
        <begin position="139"/>
        <end position="160"/>
    </location>
</feature>
<evidence type="ECO:0000313" key="3">
    <source>
        <dbReference type="EMBL" id="OAA64709.1"/>
    </source>
</evidence>
<feature type="compositionally biased region" description="Basic and acidic residues" evidence="1">
    <location>
        <begin position="1020"/>
        <end position="1030"/>
    </location>
</feature>
<organism evidence="3 4">
    <name type="scientific">Niveomyces insectorum RCEF 264</name>
    <dbReference type="NCBI Taxonomy" id="1081102"/>
    <lineage>
        <taxon>Eukaryota</taxon>
        <taxon>Fungi</taxon>
        <taxon>Dikarya</taxon>
        <taxon>Ascomycota</taxon>
        <taxon>Pezizomycotina</taxon>
        <taxon>Sordariomycetes</taxon>
        <taxon>Hypocreomycetidae</taxon>
        <taxon>Hypocreales</taxon>
        <taxon>Cordycipitaceae</taxon>
        <taxon>Niveomyces</taxon>
    </lineage>
</organism>